<reference evidence="2 3" key="1">
    <citation type="submission" date="2018-04" db="EMBL/GenBank/DDBJ databases">
        <title>Genome sequencing of Flavobacterium sp. HYN0059.</title>
        <authorList>
            <person name="Yi H."/>
            <person name="Baek C."/>
        </authorList>
    </citation>
    <scope>NUCLEOTIDE SEQUENCE [LARGE SCALE GENOMIC DNA]</scope>
    <source>
        <strain evidence="2 3">HYN0059</strain>
    </source>
</reference>
<feature type="signal peptide" evidence="1">
    <location>
        <begin position="1"/>
        <end position="18"/>
    </location>
</feature>
<protein>
    <recommendedName>
        <fullName evidence="4">Toxin-antitoxin system YwqK family antitoxin</fullName>
    </recommendedName>
</protein>
<feature type="chain" id="PRO_5015515251" description="Toxin-antitoxin system YwqK family antitoxin" evidence="1">
    <location>
        <begin position="19"/>
        <end position="542"/>
    </location>
</feature>
<dbReference type="Pfam" id="PF07661">
    <property type="entry name" value="MORN_2"/>
    <property type="match status" value="4"/>
</dbReference>
<organism evidence="2 3">
    <name type="scientific">Flavobacterium album</name>
    <dbReference type="NCBI Taxonomy" id="2175091"/>
    <lineage>
        <taxon>Bacteria</taxon>
        <taxon>Pseudomonadati</taxon>
        <taxon>Bacteroidota</taxon>
        <taxon>Flavobacteriia</taxon>
        <taxon>Flavobacteriales</taxon>
        <taxon>Flavobacteriaceae</taxon>
        <taxon>Flavobacterium</taxon>
    </lineage>
</organism>
<keyword evidence="1" id="KW-0732">Signal</keyword>
<dbReference type="RefSeq" id="WP_108776447.1">
    <property type="nucleotide sequence ID" value="NZ_CP029186.1"/>
</dbReference>
<gene>
    <name evidence="2" type="ORF">HYN59_00745</name>
</gene>
<evidence type="ECO:0000256" key="1">
    <source>
        <dbReference type="SAM" id="SignalP"/>
    </source>
</evidence>
<dbReference type="Gene3D" id="3.90.930.1">
    <property type="match status" value="2"/>
</dbReference>
<accession>A0A2S1QTZ4</accession>
<evidence type="ECO:0000313" key="3">
    <source>
        <dbReference type="Proteomes" id="UP000244929"/>
    </source>
</evidence>
<proteinExistence type="predicted"/>
<keyword evidence="3" id="KW-1185">Reference proteome</keyword>
<dbReference type="InterPro" id="IPR011652">
    <property type="entry name" value="MORN_2"/>
</dbReference>
<name>A0A2S1QTZ4_9FLAO</name>
<evidence type="ECO:0008006" key="4">
    <source>
        <dbReference type="Google" id="ProtNLM"/>
    </source>
</evidence>
<dbReference type="AlphaFoldDB" id="A0A2S1QTZ4"/>
<dbReference type="Proteomes" id="UP000244929">
    <property type="component" value="Chromosome"/>
</dbReference>
<dbReference type="EMBL" id="CP029186">
    <property type="protein sequence ID" value="AWH83731.1"/>
    <property type="molecule type" value="Genomic_DNA"/>
</dbReference>
<evidence type="ECO:0000313" key="2">
    <source>
        <dbReference type="EMBL" id="AWH83731.1"/>
    </source>
</evidence>
<dbReference type="OrthoDB" id="9785122at2"/>
<dbReference type="KEGG" id="falb:HYN59_00745"/>
<dbReference type="SUPFAM" id="SSF82185">
    <property type="entry name" value="Histone H3 K4-specific methyltransferase SET7/9 N-terminal domain"/>
    <property type="match status" value="3"/>
</dbReference>
<sequence length="542" mass="62875">MKNIIALLVLALSLSANAQQKKYFDKDWKETTQASASYYRISKKENGLYLIKDYFIDGHPQFSGYSSIENDPLNLQGKATWYYDNGAVEREGFYKENNPDGKVTSYYPNGSKMDETEYANGKRNGYFKSYFPTGEIYFEAFFADDKYEGKYVIYESPSVKKEEYHFKNNVPDGPYEEYNNGKLFAKGNASRGFQDGVCIENFYRNEDKLRRKYTVVNKLLDGTYTEYNLDGTVASTGEFKNGRAVSFEGKSLGVVNGSLVSSKMELKKGIENWKIYRDGKLILEAFYDEGFKTGLWKVYTFDGSRLYQTRDYTNANCFVQYLQGAKENHTTSLPLEKRFMGDADMIRDHECDSIIIKDMVKRSEDENDDLHPFYHQKPYERPAKKGTADESTYLRPGRLKDNIDYKEPARAKDFLSKNNCTDNFDEKFPDVTKCERKFDGTTFKVFTSNDKDTLTKLKGQLKPAENEVLFFYQTFEERLYKKGETAERRYMGFSTTETIKVAVRNQIIKPWYIIKILEHEFFTIEDFSGSDAHSVLVKEIGE</sequence>